<organism evidence="2 3">
    <name type="scientific">Apolygus lucorum</name>
    <name type="common">Small green plant bug</name>
    <name type="synonym">Lygocoris lucorum</name>
    <dbReference type="NCBI Taxonomy" id="248454"/>
    <lineage>
        <taxon>Eukaryota</taxon>
        <taxon>Metazoa</taxon>
        <taxon>Ecdysozoa</taxon>
        <taxon>Arthropoda</taxon>
        <taxon>Hexapoda</taxon>
        <taxon>Insecta</taxon>
        <taxon>Pterygota</taxon>
        <taxon>Neoptera</taxon>
        <taxon>Paraneoptera</taxon>
        <taxon>Hemiptera</taxon>
        <taxon>Heteroptera</taxon>
        <taxon>Panheteroptera</taxon>
        <taxon>Cimicomorpha</taxon>
        <taxon>Miridae</taxon>
        <taxon>Mirini</taxon>
        <taxon>Apolygus</taxon>
    </lineage>
</organism>
<proteinExistence type="predicted"/>
<dbReference type="EMBL" id="WIXP02000007">
    <property type="protein sequence ID" value="KAF6207506.1"/>
    <property type="molecule type" value="Genomic_DNA"/>
</dbReference>
<comment type="caution">
    <text evidence="2">The sequence shown here is derived from an EMBL/GenBank/DDBJ whole genome shotgun (WGS) entry which is preliminary data.</text>
</comment>
<accession>A0A8S9XHH1</accession>
<sequence>MGFVTLRRNKNGDKRNAEVFAFTNEEIARMYRSTIPTPLRTKCCSRIGSLDKEKIGVTNCCRDEDPMGGSGKKSKKRQGITRKDRKTETSPLYLGKGRKDTLGVKPATVRSERLKLRTPEDGPPPSHGGPRRWAHGPACVKSERPWPALRSLLARIKELFWIRNSSSSYRAYRDRTHSTFQAPRS</sequence>
<name>A0A8S9XHH1_APOLU</name>
<keyword evidence="3" id="KW-1185">Reference proteome</keyword>
<reference evidence="2" key="1">
    <citation type="journal article" date="2021" name="Mol. Ecol. Resour.">
        <title>Apolygus lucorum genome provides insights into omnivorousness and mesophyll feeding.</title>
        <authorList>
            <person name="Liu Y."/>
            <person name="Liu H."/>
            <person name="Wang H."/>
            <person name="Huang T."/>
            <person name="Liu B."/>
            <person name="Yang B."/>
            <person name="Yin L."/>
            <person name="Li B."/>
            <person name="Zhang Y."/>
            <person name="Zhang S."/>
            <person name="Jiang F."/>
            <person name="Zhang X."/>
            <person name="Ren Y."/>
            <person name="Wang B."/>
            <person name="Wang S."/>
            <person name="Lu Y."/>
            <person name="Wu K."/>
            <person name="Fan W."/>
            <person name="Wang G."/>
        </authorList>
    </citation>
    <scope>NUCLEOTIDE SEQUENCE</scope>
    <source>
        <strain evidence="2">12Hb</strain>
    </source>
</reference>
<dbReference type="AlphaFoldDB" id="A0A8S9XHH1"/>
<dbReference type="Proteomes" id="UP000466442">
    <property type="component" value="Unassembled WGS sequence"/>
</dbReference>
<feature type="compositionally biased region" description="Basic and acidic residues" evidence="1">
    <location>
        <begin position="110"/>
        <end position="120"/>
    </location>
</feature>
<feature type="region of interest" description="Disordered" evidence="1">
    <location>
        <begin position="61"/>
        <end position="137"/>
    </location>
</feature>
<protein>
    <submittedName>
        <fullName evidence="2">Uncharacterized protein</fullName>
    </submittedName>
</protein>
<gene>
    <name evidence="2" type="ORF">GE061_015952</name>
</gene>
<evidence type="ECO:0000256" key="1">
    <source>
        <dbReference type="SAM" id="MobiDB-lite"/>
    </source>
</evidence>
<evidence type="ECO:0000313" key="3">
    <source>
        <dbReference type="Proteomes" id="UP000466442"/>
    </source>
</evidence>
<evidence type="ECO:0000313" key="2">
    <source>
        <dbReference type="EMBL" id="KAF6207506.1"/>
    </source>
</evidence>